<keyword evidence="2" id="KW-1185">Reference proteome</keyword>
<dbReference type="AlphaFoldDB" id="A0A128EKF7"/>
<dbReference type="EMBL" id="FIZP01000022">
    <property type="protein sequence ID" value="CZE49435.1"/>
    <property type="molecule type" value="Genomic_DNA"/>
</dbReference>
<gene>
    <name evidence="1" type="ORF">ERS672216_01913</name>
</gene>
<dbReference type="Proteomes" id="UP000069632">
    <property type="component" value="Unassembled WGS sequence"/>
</dbReference>
<sequence length="69" mass="7288">MLAVVVFGYEARVEVLDKLILVVGVERLLNFTVIAEFKSGSLGHSTYGIFAKAGLVGIVGVEGMYIAGV</sequence>
<name>A0A128EKF7_9BACT</name>
<reference evidence="1 2" key="1">
    <citation type="submission" date="2016-02" db="EMBL/GenBank/DDBJ databases">
        <authorList>
            <consortium name="Pathogen Informatics"/>
        </authorList>
    </citation>
    <scope>NUCLEOTIDE SEQUENCE [LARGE SCALE GENOMIC DNA]</scope>
    <source>
        <strain evidence="1 2">RC20</strain>
    </source>
</reference>
<evidence type="ECO:0000313" key="1">
    <source>
        <dbReference type="EMBL" id="CZE49435.1"/>
    </source>
</evidence>
<evidence type="ECO:0000313" key="2">
    <source>
        <dbReference type="Proteomes" id="UP000069632"/>
    </source>
</evidence>
<accession>A0A128EKF7</accession>
<proteinExistence type="predicted"/>
<protein>
    <submittedName>
        <fullName evidence="1">Uncharacterized protein</fullName>
    </submittedName>
</protein>
<organism evidence="1 2">
    <name type="scientific">Campylobacter geochelonis</name>
    <dbReference type="NCBI Taxonomy" id="1780362"/>
    <lineage>
        <taxon>Bacteria</taxon>
        <taxon>Pseudomonadati</taxon>
        <taxon>Campylobacterota</taxon>
        <taxon>Epsilonproteobacteria</taxon>
        <taxon>Campylobacterales</taxon>
        <taxon>Campylobacteraceae</taxon>
        <taxon>Campylobacter</taxon>
    </lineage>
</organism>